<evidence type="ECO:0000313" key="2">
    <source>
        <dbReference type="EMBL" id="MBA0711042.1"/>
    </source>
</evidence>
<sequence>MEKELANLNLVDEEEEAYPGCVTGSLSGLYNGKLMRNHNQSGCSEELLTRSSQEPYNGKLERTIDRDTHES</sequence>
<feature type="region of interest" description="Disordered" evidence="1">
    <location>
        <begin position="47"/>
        <end position="71"/>
    </location>
</feature>
<protein>
    <submittedName>
        <fullName evidence="2">Uncharacterized protein</fullName>
    </submittedName>
</protein>
<proteinExistence type="predicted"/>
<dbReference type="AlphaFoldDB" id="A0A7J8ZHG2"/>
<comment type="caution">
    <text evidence="2">The sequence shown here is derived from an EMBL/GenBank/DDBJ whole genome shotgun (WGS) entry which is preliminary data.</text>
</comment>
<dbReference type="EMBL" id="JABEZV010000005">
    <property type="protein sequence ID" value="MBA0711042.1"/>
    <property type="molecule type" value="Genomic_DNA"/>
</dbReference>
<feature type="compositionally biased region" description="Basic and acidic residues" evidence="1">
    <location>
        <begin position="59"/>
        <end position="71"/>
    </location>
</feature>
<gene>
    <name evidence="2" type="ORF">Golax_010276</name>
</gene>
<reference evidence="2 3" key="1">
    <citation type="journal article" date="2019" name="Genome Biol. Evol.">
        <title>Insights into the evolution of the New World diploid cottons (Gossypium, subgenus Houzingenia) based on genome sequencing.</title>
        <authorList>
            <person name="Grover C.E."/>
            <person name="Arick M.A. 2nd"/>
            <person name="Thrash A."/>
            <person name="Conover J.L."/>
            <person name="Sanders W.S."/>
            <person name="Peterson D.G."/>
            <person name="Frelichowski J.E."/>
            <person name="Scheffler J.A."/>
            <person name="Scheffler B.E."/>
            <person name="Wendel J.F."/>
        </authorList>
    </citation>
    <scope>NUCLEOTIDE SEQUENCE [LARGE SCALE GENOMIC DNA]</scope>
    <source>
        <strain evidence="2">4</strain>
        <tissue evidence="2">Leaf</tissue>
    </source>
</reference>
<evidence type="ECO:0000313" key="3">
    <source>
        <dbReference type="Proteomes" id="UP000593574"/>
    </source>
</evidence>
<organism evidence="2 3">
    <name type="scientific">Gossypium laxum</name>
    <dbReference type="NCBI Taxonomy" id="34288"/>
    <lineage>
        <taxon>Eukaryota</taxon>
        <taxon>Viridiplantae</taxon>
        <taxon>Streptophyta</taxon>
        <taxon>Embryophyta</taxon>
        <taxon>Tracheophyta</taxon>
        <taxon>Spermatophyta</taxon>
        <taxon>Magnoliopsida</taxon>
        <taxon>eudicotyledons</taxon>
        <taxon>Gunneridae</taxon>
        <taxon>Pentapetalae</taxon>
        <taxon>rosids</taxon>
        <taxon>malvids</taxon>
        <taxon>Malvales</taxon>
        <taxon>Malvaceae</taxon>
        <taxon>Malvoideae</taxon>
        <taxon>Gossypium</taxon>
    </lineage>
</organism>
<keyword evidence="3" id="KW-1185">Reference proteome</keyword>
<name>A0A7J8ZHG2_9ROSI</name>
<dbReference type="Proteomes" id="UP000593574">
    <property type="component" value="Unassembled WGS sequence"/>
</dbReference>
<evidence type="ECO:0000256" key="1">
    <source>
        <dbReference type="SAM" id="MobiDB-lite"/>
    </source>
</evidence>
<accession>A0A7J8ZHG2</accession>